<evidence type="ECO:0000256" key="2">
    <source>
        <dbReference type="SAM" id="Phobius"/>
    </source>
</evidence>
<keyword evidence="4" id="KW-1185">Reference proteome</keyword>
<comment type="caution">
    <text evidence="3">The sequence shown here is derived from an EMBL/GenBank/DDBJ whole genome shotgun (WGS) entry which is preliminary data.</text>
</comment>
<dbReference type="InterPro" id="IPR003737">
    <property type="entry name" value="GlcNAc_PI_deacetylase-related"/>
</dbReference>
<feature type="transmembrane region" description="Helical" evidence="2">
    <location>
        <begin position="340"/>
        <end position="362"/>
    </location>
</feature>
<dbReference type="RefSeq" id="WP_322132747.1">
    <property type="nucleotide sequence ID" value="NZ_CP085036.1"/>
</dbReference>
<dbReference type="EC" id="3.5.1.103" evidence="3"/>
<evidence type="ECO:0000313" key="3">
    <source>
        <dbReference type="EMBL" id="MDH6180392.1"/>
    </source>
</evidence>
<name>A0ABT6KMN4_9MICO</name>
<keyword evidence="2" id="KW-0472">Membrane</keyword>
<dbReference type="Proteomes" id="UP001160142">
    <property type="component" value="Unassembled WGS sequence"/>
</dbReference>
<feature type="transmembrane region" description="Helical" evidence="2">
    <location>
        <begin position="247"/>
        <end position="271"/>
    </location>
</feature>
<dbReference type="PANTHER" id="PTHR12993">
    <property type="entry name" value="N-ACETYLGLUCOSAMINYL-PHOSPHATIDYLINOSITOL DE-N-ACETYLASE-RELATED"/>
    <property type="match status" value="1"/>
</dbReference>
<dbReference type="GO" id="GO:0035595">
    <property type="term" value="F:N-acetylglucosaminylinositol deacetylase activity"/>
    <property type="evidence" value="ECO:0007669"/>
    <property type="project" value="UniProtKB-EC"/>
</dbReference>
<reference evidence="3 4" key="1">
    <citation type="submission" date="2023-04" db="EMBL/GenBank/DDBJ databases">
        <title>Genome Encyclopedia of Bacteria and Archaea VI: Functional Genomics of Type Strains.</title>
        <authorList>
            <person name="Whitman W."/>
        </authorList>
    </citation>
    <scope>NUCLEOTIDE SEQUENCE [LARGE SCALE GENOMIC DNA]</scope>
    <source>
        <strain evidence="3 4">SG_E_30_P1</strain>
    </source>
</reference>
<dbReference type="SUPFAM" id="SSF102588">
    <property type="entry name" value="LmbE-like"/>
    <property type="match status" value="1"/>
</dbReference>
<organism evidence="3 4">
    <name type="scientific">Antiquaquibacter oligotrophicus</name>
    <dbReference type="NCBI Taxonomy" id="2880260"/>
    <lineage>
        <taxon>Bacteria</taxon>
        <taxon>Bacillati</taxon>
        <taxon>Actinomycetota</taxon>
        <taxon>Actinomycetes</taxon>
        <taxon>Micrococcales</taxon>
        <taxon>Microbacteriaceae</taxon>
        <taxon>Antiquaquibacter</taxon>
    </lineage>
</organism>
<gene>
    <name evidence="3" type="ORF">M2152_000574</name>
</gene>
<keyword evidence="3" id="KW-0378">Hydrolase</keyword>
<keyword evidence="2" id="KW-0812">Transmembrane</keyword>
<feature type="transmembrane region" description="Helical" evidence="2">
    <location>
        <begin position="309"/>
        <end position="328"/>
    </location>
</feature>
<dbReference type="PANTHER" id="PTHR12993:SF26">
    <property type="entry name" value="1D-MYO-INOSITOL 2-ACETAMIDO-2-DEOXY-ALPHA-D-GLUCOPYRANOSIDE DEACETYLASE"/>
    <property type="match status" value="1"/>
</dbReference>
<dbReference type="Pfam" id="PF02585">
    <property type="entry name" value="PIG-L"/>
    <property type="match status" value="1"/>
</dbReference>
<keyword evidence="1" id="KW-0862">Zinc</keyword>
<dbReference type="Gene3D" id="3.40.50.10320">
    <property type="entry name" value="LmbE-like"/>
    <property type="match status" value="1"/>
</dbReference>
<evidence type="ECO:0000313" key="4">
    <source>
        <dbReference type="Proteomes" id="UP001160142"/>
    </source>
</evidence>
<feature type="transmembrane region" description="Helical" evidence="2">
    <location>
        <begin position="283"/>
        <end position="304"/>
    </location>
</feature>
<sequence length="377" mass="38969">MERVLFVHAHPSDETTATGATIARLVRSGAPVTVVTCTRGEFDELLPTLQPTADRAALGNLHVDEFTRAMATLGVEDYRMLGEPGARWSGLPPRQYADSGTTWGAAGPEPRPDAPANALTRADLGEVASDIAAAIMRNRPDVVVTYGPEGLAGAPDSRRVHDATRWAAEVLGVPLYVLGDYAGRGSVRVDDPESLGRKREALGAYGSTIVVSGETFSRASGAPVPIAAPERFARLRPPARGFGGFGLLSRIIACVFAFVVGGVAGAVLTVIHQSSVVVGSVPVPWGLIAALVISAALLAGLRIVYETRIVAGVAAAGLLGAEALLALGTPSGSILVVDNLAGTVWTIGSVLIVAVVLAWPRLPTSRGGRMRTPAAKG</sequence>
<dbReference type="EMBL" id="JARXVQ010000001">
    <property type="protein sequence ID" value="MDH6180392.1"/>
    <property type="molecule type" value="Genomic_DNA"/>
</dbReference>
<accession>A0ABT6KMN4</accession>
<evidence type="ECO:0000256" key="1">
    <source>
        <dbReference type="ARBA" id="ARBA00022833"/>
    </source>
</evidence>
<dbReference type="InterPro" id="IPR024078">
    <property type="entry name" value="LmbE-like_dom_sf"/>
</dbReference>
<keyword evidence="2" id="KW-1133">Transmembrane helix</keyword>
<proteinExistence type="predicted"/>
<protein>
    <submittedName>
        <fullName evidence="3">N-acetyl-1-D-myo-inositol-2-amino-2-deoxy-alpha-D-glucopyranoside deacetylase</fullName>
        <ecNumber evidence="3">3.5.1.103</ecNumber>
    </submittedName>
</protein>